<evidence type="ECO:0000256" key="1">
    <source>
        <dbReference type="ARBA" id="ARBA00006525"/>
    </source>
</evidence>
<gene>
    <name evidence="3" type="ORF">SAMN05661093_06793</name>
</gene>
<dbReference type="Gene3D" id="3.40.50.450">
    <property type="match status" value="1"/>
</dbReference>
<dbReference type="Proteomes" id="UP000192674">
    <property type="component" value="Unassembled WGS sequence"/>
</dbReference>
<dbReference type="NCBIfam" id="TIGR00732">
    <property type="entry name" value="dprA"/>
    <property type="match status" value="1"/>
</dbReference>
<dbReference type="InterPro" id="IPR057666">
    <property type="entry name" value="DrpA_SLOG"/>
</dbReference>
<dbReference type="AlphaFoldDB" id="A0A1W2FGJ7"/>
<dbReference type="EMBL" id="FWXV01000006">
    <property type="protein sequence ID" value="SMD21175.1"/>
    <property type="molecule type" value="Genomic_DNA"/>
</dbReference>
<proteinExistence type="inferred from homology"/>
<dbReference type="SUPFAM" id="SSF102405">
    <property type="entry name" value="MCP/YpsA-like"/>
    <property type="match status" value="1"/>
</dbReference>
<accession>A0A1W2FGJ7</accession>
<dbReference type="OrthoDB" id="9785707at2"/>
<evidence type="ECO:0000313" key="4">
    <source>
        <dbReference type="Proteomes" id="UP000192674"/>
    </source>
</evidence>
<protein>
    <submittedName>
        <fullName evidence="3">DNA processing protein</fullName>
    </submittedName>
</protein>
<dbReference type="Pfam" id="PF02481">
    <property type="entry name" value="DNA_processg_A"/>
    <property type="match status" value="1"/>
</dbReference>
<name>A0A1W2FGJ7_KIBAR</name>
<keyword evidence="4" id="KW-1185">Reference proteome</keyword>
<dbReference type="GO" id="GO:0009294">
    <property type="term" value="P:DNA-mediated transformation"/>
    <property type="evidence" value="ECO:0007669"/>
    <property type="project" value="InterPro"/>
</dbReference>
<evidence type="ECO:0000259" key="2">
    <source>
        <dbReference type="Pfam" id="PF02481"/>
    </source>
</evidence>
<dbReference type="RefSeq" id="WP_143446763.1">
    <property type="nucleotide sequence ID" value="NZ_FWXV01000006.1"/>
</dbReference>
<dbReference type="PANTHER" id="PTHR43022:SF1">
    <property type="entry name" value="PROTEIN SMF"/>
    <property type="match status" value="1"/>
</dbReference>
<dbReference type="PANTHER" id="PTHR43022">
    <property type="entry name" value="PROTEIN SMF"/>
    <property type="match status" value="1"/>
</dbReference>
<reference evidence="3 4" key="1">
    <citation type="submission" date="2017-04" db="EMBL/GenBank/DDBJ databases">
        <authorList>
            <person name="Afonso C.L."/>
            <person name="Miller P.J."/>
            <person name="Scott M.A."/>
            <person name="Spackman E."/>
            <person name="Goraichik I."/>
            <person name="Dimitrov K.M."/>
            <person name="Suarez D.L."/>
            <person name="Swayne D.E."/>
        </authorList>
    </citation>
    <scope>NUCLEOTIDE SEQUENCE [LARGE SCALE GENOMIC DNA]</scope>
    <source>
        <strain evidence="3 4">DSM 43828</strain>
    </source>
</reference>
<sequence>MVTDEQRLACAYLLKVAEPPAYALRRFVAEHGLIAAAEAVRAGEVPDAVSLETSARRHIDTAAEDLAAGERAGARLVTPEDEDWPAWPLLPLTNAAARGLKWASAPLGLWVRGSVPLDEALQRAVSVVGARAATSYGEHVAAEMGYGLASRGMSVVSGAAYGIDGAAHKGALNANGCTIAVLACGIDKAYPAGHSLLIDRIAAQGLVITEYPPGTPPGRHRFLVRNRIIAALGIGTVVVEAGQRSGARNTAASAAALGRVLMVVPGPVTSAMSMGCHDLLRDGLATSVSSVAEVIESVGLFGEDLVTRTGSTARPTDGLDSESLRVHEALELRATHSAERIAEVSGVPLPRVRAVLPALELTGLADRCESGWRRASVEV</sequence>
<comment type="similarity">
    <text evidence="1">Belongs to the DprA/Smf family.</text>
</comment>
<organism evidence="3 4">
    <name type="scientific">Kibdelosporangium aridum</name>
    <dbReference type="NCBI Taxonomy" id="2030"/>
    <lineage>
        <taxon>Bacteria</taxon>
        <taxon>Bacillati</taxon>
        <taxon>Actinomycetota</taxon>
        <taxon>Actinomycetes</taxon>
        <taxon>Pseudonocardiales</taxon>
        <taxon>Pseudonocardiaceae</taxon>
        <taxon>Kibdelosporangium</taxon>
    </lineage>
</organism>
<dbReference type="InterPro" id="IPR003488">
    <property type="entry name" value="DprA"/>
</dbReference>
<feature type="domain" description="Smf/DprA SLOG" evidence="2">
    <location>
        <begin position="76"/>
        <end position="298"/>
    </location>
</feature>
<evidence type="ECO:0000313" key="3">
    <source>
        <dbReference type="EMBL" id="SMD21175.1"/>
    </source>
</evidence>